<evidence type="ECO:0000313" key="18">
    <source>
        <dbReference type="Proteomes" id="UP000265140"/>
    </source>
</evidence>
<evidence type="ECO:0000256" key="2">
    <source>
        <dbReference type="ARBA" id="ARBA00004633"/>
    </source>
</evidence>
<organism evidence="17 18">
    <name type="scientific">Esox lucius</name>
    <name type="common">Northern pike</name>
    <dbReference type="NCBI Taxonomy" id="8010"/>
    <lineage>
        <taxon>Eukaryota</taxon>
        <taxon>Metazoa</taxon>
        <taxon>Chordata</taxon>
        <taxon>Craniata</taxon>
        <taxon>Vertebrata</taxon>
        <taxon>Euteleostomi</taxon>
        <taxon>Actinopterygii</taxon>
        <taxon>Neopterygii</taxon>
        <taxon>Teleostei</taxon>
        <taxon>Protacanthopterygii</taxon>
        <taxon>Esociformes</taxon>
        <taxon>Esocidae</taxon>
        <taxon>Esox</taxon>
    </lineage>
</organism>
<keyword evidence="5" id="KW-0813">Transport</keyword>
<evidence type="ECO:0000256" key="12">
    <source>
        <dbReference type="ARBA" id="ARBA00033024"/>
    </source>
</evidence>
<sequence>MSLMEQGGGAPIRPVTAVAWTSNSASCPKDFNLISSTEDGVAANFTRSFAMKSGYYLCYSKEPSGGMVVSDIQVISDKEAIPSGYCFIPEHLEPKASVWKKKRVCVRLVQECSVEAAVLDIKVTAKSRMMLQHYTCIGDIHGYVMWCRKGPFSSLLPRAKPRKVSLTLRELSLDQNTPPLPLRPSNAPLLPPGRKISSRRGNLGSNDAVDKAADNSNIYGISAIDGVPFALHPKFETQTNDTTPVNILDNIRIKSFQDIENEYNYTFKVEENAADRSRSFLSTGITS</sequence>
<dbReference type="GO" id="GO:0017124">
    <property type="term" value="F:SH3 domain binding"/>
    <property type="evidence" value="ECO:0007669"/>
    <property type="project" value="UniProtKB-KW"/>
</dbReference>
<dbReference type="GO" id="GO:0032510">
    <property type="term" value="P:endosome to lysosome transport via multivesicular body sorting pathway"/>
    <property type="evidence" value="ECO:0007669"/>
    <property type="project" value="TreeGrafter"/>
</dbReference>
<evidence type="ECO:0000256" key="13">
    <source>
        <dbReference type="ARBA" id="ARBA00053101"/>
    </source>
</evidence>
<accession>A0A6Q2Z4V8</accession>
<dbReference type="GO" id="GO:0032801">
    <property type="term" value="P:receptor catabolic process"/>
    <property type="evidence" value="ECO:0007669"/>
    <property type="project" value="TreeGrafter"/>
</dbReference>
<evidence type="ECO:0000256" key="4">
    <source>
        <dbReference type="ARBA" id="ARBA00017653"/>
    </source>
</evidence>
<dbReference type="OrthoDB" id="6021306at2759"/>
<feature type="domain" description="UMA" evidence="15">
    <location>
        <begin position="224"/>
        <end position="274"/>
    </location>
</feature>
<keyword evidence="18" id="KW-1185">Reference proteome</keyword>
<dbReference type="GO" id="GO:0015031">
    <property type="term" value="P:protein transport"/>
    <property type="evidence" value="ECO:0007669"/>
    <property type="project" value="UniProtKB-KW"/>
</dbReference>
<keyword evidence="10" id="KW-0472">Membrane</keyword>
<dbReference type="GO" id="GO:0042058">
    <property type="term" value="P:regulation of epidermal growth factor receptor signaling pathway"/>
    <property type="evidence" value="ECO:0007669"/>
    <property type="project" value="TreeGrafter"/>
</dbReference>
<dbReference type="RefSeq" id="XP_034150439.1">
    <property type="nucleotide sequence ID" value="XM_034294548.1"/>
</dbReference>
<evidence type="ECO:0000256" key="7">
    <source>
        <dbReference type="ARBA" id="ARBA00022753"/>
    </source>
</evidence>
<dbReference type="Pfam" id="PF10240">
    <property type="entry name" value="DUF2464"/>
    <property type="match status" value="1"/>
</dbReference>
<protein>
    <recommendedName>
        <fullName evidence="4">Multivesicular body subunit 12A</fullName>
    </recommendedName>
    <alternativeName>
        <fullName evidence="12">ESCRT-I complex subunit MVB12A</fullName>
    </alternativeName>
    <alternativeName>
        <fullName evidence="11">Protein FAM125A</fullName>
    </alternativeName>
</protein>
<proteinExistence type="inferred from homology"/>
<reference evidence="17" key="3">
    <citation type="submission" date="2025-08" db="UniProtKB">
        <authorList>
            <consortium name="Ensembl"/>
        </authorList>
    </citation>
    <scope>IDENTIFICATION</scope>
</reference>
<dbReference type="FunFam" id="2.100.10.50:FF:000002">
    <property type="entry name" value="Multivesicular body subunit 12B"/>
    <property type="match status" value="1"/>
</dbReference>
<reference evidence="17" key="4">
    <citation type="submission" date="2025-09" db="UniProtKB">
        <authorList>
            <consortium name="Ensembl"/>
        </authorList>
    </citation>
    <scope>IDENTIFICATION</scope>
</reference>
<evidence type="ECO:0000256" key="6">
    <source>
        <dbReference type="ARBA" id="ARBA00022490"/>
    </source>
</evidence>
<dbReference type="Gene3D" id="2.100.10.50">
    <property type="match status" value="1"/>
</dbReference>
<dbReference type="InParanoid" id="A0A6Q2Z4V8"/>
<dbReference type="PANTHER" id="PTHR31612:SF2">
    <property type="entry name" value="MULTIVESICULAR BODY SUBUNIT 12A"/>
    <property type="match status" value="1"/>
</dbReference>
<reference evidence="17" key="2">
    <citation type="submission" date="2020-02" db="EMBL/GenBank/DDBJ databases">
        <title>Esox lucius (northern pike) genome, fEsoLuc1, primary haplotype.</title>
        <authorList>
            <person name="Myers G."/>
            <person name="Karagic N."/>
            <person name="Meyer A."/>
            <person name="Pippel M."/>
            <person name="Reichard M."/>
            <person name="Winkler S."/>
            <person name="Tracey A."/>
            <person name="Sims Y."/>
            <person name="Howe K."/>
            <person name="Rhie A."/>
            <person name="Formenti G."/>
            <person name="Durbin R."/>
            <person name="Fedrigo O."/>
            <person name="Jarvis E.D."/>
        </authorList>
    </citation>
    <scope>NUCLEOTIDE SEQUENCE [LARGE SCALE GENOMIC DNA]</scope>
</reference>
<comment type="subcellular location">
    <subcellularLocation>
        <location evidence="1">Cytoplasm</location>
    </subcellularLocation>
    <subcellularLocation>
        <location evidence="2">Late endosome membrane</location>
        <topology evidence="2">Peripheral membrane protein</topology>
    </subcellularLocation>
</comment>
<feature type="domain" description="MABP" evidence="16">
    <location>
        <begin position="12"/>
        <end position="151"/>
    </location>
</feature>
<evidence type="ECO:0000256" key="9">
    <source>
        <dbReference type="ARBA" id="ARBA00023036"/>
    </source>
</evidence>
<dbReference type="Proteomes" id="UP000265140">
    <property type="component" value="Chromosome 9"/>
</dbReference>
<dbReference type="Ensembl" id="ENSELUT00000058643.2">
    <property type="protein sequence ID" value="ENSELUP00000072831.1"/>
    <property type="gene ID" value="ENSELUG00000030411.2"/>
</dbReference>
<dbReference type="Bgee" id="ENSELUG00000030411">
    <property type="expression patterns" value="Expressed in nose and 14 other cell types or tissues"/>
</dbReference>
<dbReference type="OMA" id="KYGYYLC"/>
<dbReference type="AlphaFoldDB" id="A0A6Q2Z4V8"/>
<dbReference type="GO" id="GO:0046755">
    <property type="term" value="P:viral budding"/>
    <property type="evidence" value="ECO:0007669"/>
    <property type="project" value="TreeGrafter"/>
</dbReference>
<evidence type="ECO:0000259" key="16">
    <source>
        <dbReference type="PROSITE" id="PS51498"/>
    </source>
</evidence>
<evidence type="ECO:0000256" key="3">
    <source>
        <dbReference type="ARBA" id="ARBA00010432"/>
    </source>
</evidence>
<dbReference type="GO" id="GO:0019075">
    <property type="term" value="P:virus maturation"/>
    <property type="evidence" value="ECO:0007669"/>
    <property type="project" value="TreeGrafter"/>
</dbReference>
<evidence type="ECO:0000256" key="11">
    <source>
        <dbReference type="ARBA" id="ARBA00033002"/>
    </source>
</evidence>
<dbReference type="PANTHER" id="PTHR31612">
    <property type="entry name" value="MULTIVESICULAR BODY SUBUNIT 12A"/>
    <property type="match status" value="1"/>
</dbReference>
<reference evidence="18" key="1">
    <citation type="journal article" date="2014" name="PLoS ONE">
        <title>The genome and linkage map of the northern pike (Esox lucius): conserved synteny revealed between the salmonid sister group and the Neoteleostei.</title>
        <authorList>
            <person name="Rondeau E.B."/>
            <person name="Minkley D.R."/>
            <person name="Leong J.S."/>
            <person name="Messmer A.M."/>
            <person name="Jantzen J.R."/>
            <person name="von Schalburg K.R."/>
            <person name="Lemon C."/>
            <person name="Bird N.H."/>
            <person name="Koop B.F."/>
        </authorList>
    </citation>
    <scope>NUCLEOTIDE SEQUENCE</scope>
</reference>
<evidence type="ECO:0000256" key="10">
    <source>
        <dbReference type="ARBA" id="ARBA00023136"/>
    </source>
</evidence>
<name>A0A6Q2Z4V8_ESOLU</name>
<dbReference type="PROSITE" id="PS51498">
    <property type="entry name" value="MABP"/>
    <property type="match status" value="1"/>
</dbReference>
<evidence type="ECO:0000313" key="17">
    <source>
        <dbReference type="Ensembl" id="ENSELUP00000072831.1"/>
    </source>
</evidence>
<dbReference type="GO" id="GO:0005829">
    <property type="term" value="C:cytosol"/>
    <property type="evidence" value="ECO:0007669"/>
    <property type="project" value="TreeGrafter"/>
</dbReference>
<keyword evidence="7" id="KW-0967">Endosome</keyword>
<dbReference type="InterPro" id="IPR040335">
    <property type="entry name" value="MVB12A"/>
</dbReference>
<dbReference type="GO" id="GO:0000813">
    <property type="term" value="C:ESCRT I complex"/>
    <property type="evidence" value="ECO:0007669"/>
    <property type="project" value="InterPro"/>
</dbReference>
<evidence type="ECO:0000256" key="14">
    <source>
        <dbReference type="SAM" id="MobiDB-lite"/>
    </source>
</evidence>
<comment type="similarity">
    <text evidence="3">Belongs to the MVB12 family.</text>
</comment>
<keyword evidence="8" id="KW-0653">Protein transport</keyword>
<dbReference type="InterPro" id="IPR018798">
    <property type="entry name" value="MVB12A/B"/>
</dbReference>
<dbReference type="InterPro" id="IPR023341">
    <property type="entry name" value="MABP"/>
</dbReference>
<dbReference type="PROSITE" id="PS51497">
    <property type="entry name" value="UMA"/>
    <property type="match status" value="1"/>
</dbReference>
<dbReference type="GO" id="GO:0031902">
    <property type="term" value="C:late endosome membrane"/>
    <property type="evidence" value="ECO:0007669"/>
    <property type="project" value="UniProtKB-SubCell"/>
</dbReference>
<comment type="function">
    <text evidence="13">Component of the ESCRT-I complex, a regulator of vesicular trafficking process. Required for the sorting of endocytic ubiquitinated cargos into multivesicular bodies.</text>
</comment>
<dbReference type="InterPro" id="IPR023340">
    <property type="entry name" value="UMA"/>
</dbReference>
<evidence type="ECO:0000256" key="8">
    <source>
        <dbReference type="ARBA" id="ARBA00022927"/>
    </source>
</evidence>
<evidence type="ECO:0000259" key="15">
    <source>
        <dbReference type="PROSITE" id="PS51497"/>
    </source>
</evidence>
<dbReference type="GeneTree" id="ENSGT00940000160542"/>
<evidence type="ECO:0000256" key="5">
    <source>
        <dbReference type="ARBA" id="ARBA00022448"/>
    </source>
</evidence>
<dbReference type="FunCoup" id="A0A6Q2Z4V8">
    <property type="interactions" value="795"/>
</dbReference>
<feature type="region of interest" description="Disordered" evidence="14">
    <location>
        <begin position="180"/>
        <end position="205"/>
    </location>
</feature>
<keyword evidence="9" id="KW-0729">SH3-binding</keyword>
<evidence type="ECO:0000256" key="1">
    <source>
        <dbReference type="ARBA" id="ARBA00004496"/>
    </source>
</evidence>
<dbReference type="GeneID" id="117592808"/>
<keyword evidence="6" id="KW-0963">Cytoplasm</keyword>